<dbReference type="OrthoDB" id="2649792at2759"/>
<dbReference type="EMBL" id="KN826715">
    <property type="protein sequence ID" value="KIK78088.1"/>
    <property type="molecule type" value="Genomic_DNA"/>
</dbReference>
<dbReference type="InParanoid" id="A0A0D0CRS5"/>
<evidence type="ECO:0000313" key="2">
    <source>
        <dbReference type="Proteomes" id="UP000054538"/>
    </source>
</evidence>
<name>A0A0D0CRS5_9AGAM</name>
<dbReference type="AlphaFoldDB" id="A0A0D0CRS5"/>
<accession>A0A0D0CRS5</accession>
<protein>
    <submittedName>
        <fullName evidence="1">Uncharacterized protein</fullName>
    </submittedName>
</protein>
<dbReference type="HOGENOM" id="CLU_101470_0_0_1"/>
<gene>
    <name evidence="1" type="ORF">PAXRUDRAFT_164952</name>
</gene>
<organism evidence="1 2">
    <name type="scientific">Paxillus rubicundulus Ve08.2h10</name>
    <dbReference type="NCBI Taxonomy" id="930991"/>
    <lineage>
        <taxon>Eukaryota</taxon>
        <taxon>Fungi</taxon>
        <taxon>Dikarya</taxon>
        <taxon>Basidiomycota</taxon>
        <taxon>Agaricomycotina</taxon>
        <taxon>Agaricomycetes</taxon>
        <taxon>Agaricomycetidae</taxon>
        <taxon>Boletales</taxon>
        <taxon>Paxilineae</taxon>
        <taxon>Paxillaceae</taxon>
        <taxon>Paxillus</taxon>
    </lineage>
</organism>
<reference evidence="1 2" key="1">
    <citation type="submission" date="2014-04" db="EMBL/GenBank/DDBJ databases">
        <authorList>
            <consortium name="DOE Joint Genome Institute"/>
            <person name="Kuo A."/>
            <person name="Kohler A."/>
            <person name="Jargeat P."/>
            <person name="Nagy L.G."/>
            <person name="Floudas D."/>
            <person name="Copeland A."/>
            <person name="Barry K.W."/>
            <person name="Cichocki N."/>
            <person name="Veneault-Fourrey C."/>
            <person name="LaButti K."/>
            <person name="Lindquist E.A."/>
            <person name="Lipzen A."/>
            <person name="Lundell T."/>
            <person name="Morin E."/>
            <person name="Murat C."/>
            <person name="Sun H."/>
            <person name="Tunlid A."/>
            <person name="Henrissat B."/>
            <person name="Grigoriev I.V."/>
            <person name="Hibbett D.S."/>
            <person name="Martin F."/>
            <person name="Nordberg H.P."/>
            <person name="Cantor M.N."/>
            <person name="Hua S.X."/>
        </authorList>
    </citation>
    <scope>NUCLEOTIDE SEQUENCE [LARGE SCALE GENOMIC DNA]</scope>
    <source>
        <strain evidence="1 2">Ve08.2h10</strain>
    </source>
</reference>
<proteinExistence type="predicted"/>
<evidence type="ECO:0000313" key="1">
    <source>
        <dbReference type="EMBL" id="KIK78088.1"/>
    </source>
</evidence>
<sequence length="209" mass="23432">MGRPKLYHTADDVLHAKRSYSQTYYAKNRASISEKNKQQYRTEKRLKGAGKAGSLSVTPSESIPQNQWCTRKHGQDGAVKDLERMLMIVVQQSLTRFLDHSMHNIIRSPSPCDAIKQLQVALQKVEEVCLTVGSLHASVLQAKGVGSELQAVEVTSCRVTNIIHALEEVIIHGVANLENLMNMYSHSELLYQCTPDIIPIMWGYSQLIT</sequence>
<keyword evidence="2" id="KW-1185">Reference proteome</keyword>
<reference evidence="2" key="2">
    <citation type="submission" date="2015-01" db="EMBL/GenBank/DDBJ databases">
        <title>Evolutionary Origins and Diversification of the Mycorrhizal Mutualists.</title>
        <authorList>
            <consortium name="DOE Joint Genome Institute"/>
            <consortium name="Mycorrhizal Genomics Consortium"/>
            <person name="Kohler A."/>
            <person name="Kuo A."/>
            <person name="Nagy L.G."/>
            <person name="Floudas D."/>
            <person name="Copeland A."/>
            <person name="Barry K.W."/>
            <person name="Cichocki N."/>
            <person name="Veneault-Fourrey C."/>
            <person name="LaButti K."/>
            <person name="Lindquist E.A."/>
            <person name="Lipzen A."/>
            <person name="Lundell T."/>
            <person name="Morin E."/>
            <person name="Murat C."/>
            <person name="Riley R."/>
            <person name="Ohm R."/>
            <person name="Sun H."/>
            <person name="Tunlid A."/>
            <person name="Henrissat B."/>
            <person name="Grigoriev I.V."/>
            <person name="Hibbett D.S."/>
            <person name="Martin F."/>
        </authorList>
    </citation>
    <scope>NUCLEOTIDE SEQUENCE [LARGE SCALE GENOMIC DNA]</scope>
    <source>
        <strain evidence="2">Ve08.2h10</strain>
    </source>
</reference>
<dbReference type="Proteomes" id="UP000054538">
    <property type="component" value="Unassembled WGS sequence"/>
</dbReference>